<dbReference type="PIRSF" id="PIRSF004553">
    <property type="entry name" value="CHP00095"/>
    <property type="match status" value="1"/>
</dbReference>
<dbReference type="PANTHER" id="PTHR43542">
    <property type="entry name" value="METHYLTRANSFERASE"/>
    <property type="match status" value="1"/>
</dbReference>
<dbReference type="Proteomes" id="UP000315759">
    <property type="component" value="Unassembled WGS sequence"/>
</dbReference>
<protein>
    <submittedName>
        <fullName evidence="3">16S rRNA (Guanine(966)-N(2))-methyltransferase RsmD</fullName>
        <ecNumber evidence="3">2.1.1.171</ecNumber>
    </submittedName>
</protein>
<evidence type="ECO:0000313" key="3">
    <source>
        <dbReference type="EMBL" id="TQR84581.1"/>
    </source>
</evidence>
<name>A0A544VX80_9MYCO</name>
<organism evidence="3 4">
    <name type="scientific">Mycolicibacterium hodleri</name>
    <dbReference type="NCBI Taxonomy" id="49897"/>
    <lineage>
        <taxon>Bacteria</taxon>
        <taxon>Bacillati</taxon>
        <taxon>Actinomycetota</taxon>
        <taxon>Actinomycetes</taxon>
        <taxon>Mycobacteriales</taxon>
        <taxon>Mycobacteriaceae</taxon>
        <taxon>Mycolicibacterium</taxon>
    </lineage>
</organism>
<keyword evidence="2 3" id="KW-0808">Transferase</keyword>
<accession>A0A544VX80</accession>
<dbReference type="EMBL" id="VIFX01000029">
    <property type="protein sequence ID" value="TQR84581.1"/>
    <property type="molecule type" value="Genomic_DNA"/>
</dbReference>
<dbReference type="Pfam" id="PF03602">
    <property type="entry name" value="Cons_hypoth95"/>
    <property type="match status" value="1"/>
</dbReference>
<dbReference type="Gene3D" id="3.40.50.150">
    <property type="entry name" value="Vaccinia Virus protein VP39"/>
    <property type="match status" value="1"/>
</dbReference>
<evidence type="ECO:0000256" key="2">
    <source>
        <dbReference type="ARBA" id="ARBA00022679"/>
    </source>
</evidence>
<dbReference type="AlphaFoldDB" id="A0A544VX80"/>
<keyword evidence="1 3" id="KW-0489">Methyltransferase</keyword>
<dbReference type="EC" id="2.1.1.171" evidence="3"/>
<dbReference type="CDD" id="cd02440">
    <property type="entry name" value="AdoMet_MTases"/>
    <property type="match status" value="1"/>
</dbReference>
<dbReference type="RefSeq" id="WP_142553979.1">
    <property type="nucleotide sequence ID" value="NZ_VIFX01000029.1"/>
</dbReference>
<evidence type="ECO:0000256" key="1">
    <source>
        <dbReference type="ARBA" id="ARBA00022603"/>
    </source>
</evidence>
<reference evidence="3 4" key="1">
    <citation type="submission" date="2018-10" db="EMBL/GenBank/DDBJ databases">
        <title>Draft genome of Mycobacterium hodleri strain B.</title>
        <authorList>
            <person name="Amande T.J."/>
            <person name="Mcgenity T.J."/>
        </authorList>
    </citation>
    <scope>NUCLEOTIDE SEQUENCE [LARGE SCALE GENOMIC DNA]</scope>
    <source>
        <strain evidence="3 4">B</strain>
    </source>
</reference>
<dbReference type="InterPro" id="IPR004398">
    <property type="entry name" value="RNA_MeTrfase_RsmD"/>
</dbReference>
<dbReference type="SUPFAM" id="SSF53335">
    <property type="entry name" value="S-adenosyl-L-methionine-dependent methyltransferases"/>
    <property type="match status" value="1"/>
</dbReference>
<dbReference type="PANTHER" id="PTHR43542:SF1">
    <property type="entry name" value="METHYLTRANSFERASE"/>
    <property type="match status" value="1"/>
</dbReference>
<proteinExistence type="predicted"/>
<comment type="caution">
    <text evidence="3">The sequence shown here is derived from an EMBL/GenBank/DDBJ whole genome shotgun (WGS) entry which is preliminary data.</text>
</comment>
<gene>
    <name evidence="3" type="primary">rsmD</name>
    <name evidence="3" type="ORF">D8S82_21150</name>
</gene>
<sequence length="190" mass="19572">MTRIIGGRFGGRRLAVPQGRAGTGTRPTTDRVRESLFNVLAARLDFSGLTVLDLYAGSGALGLEALSRGAATAVFVEADRRAAAVIAENVKALGATGAAVRCGSVASVLAAGANRLADLVFADPPYEVPSADVEAVLSALTDKGWVAPGAVAVLERPASAPAVIWPAGWVAGRERRYGDTRLEFGEVEIA</sequence>
<evidence type="ECO:0000313" key="4">
    <source>
        <dbReference type="Proteomes" id="UP000315759"/>
    </source>
</evidence>
<dbReference type="GO" id="GO:0052913">
    <property type="term" value="F:16S rRNA (guanine(966)-N(2))-methyltransferase activity"/>
    <property type="evidence" value="ECO:0007669"/>
    <property type="project" value="UniProtKB-EC"/>
</dbReference>
<dbReference type="InterPro" id="IPR029063">
    <property type="entry name" value="SAM-dependent_MTases_sf"/>
</dbReference>
<keyword evidence="4" id="KW-1185">Reference proteome</keyword>
<dbReference type="NCBIfam" id="TIGR00095">
    <property type="entry name" value="16S rRNA (guanine(966)-N(2))-methyltransferase RsmD"/>
    <property type="match status" value="1"/>
</dbReference>